<feature type="DNA-binding region" description="H-T-H motif" evidence="4">
    <location>
        <begin position="25"/>
        <end position="44"/>
    </location>
</feature>
<protein>
    <submittedName>
        <fullName evidence="6">TetR/AcrR family transcriptional regulator</fullName>
    </submittedName>
</protein>
<evidence type="ECO:0000259" key="5">
    <source>
        <dbReference type="PROSITE" id="PS50977"/>
    </source>
</evidence>
<keyword evidence="1" id="KW-0805">Transcription regulation</keyword>
<dbReference type="Pfam" id="PF00440">
    <property type="entry name" value="TetR_N"/>
    <property type="match status" value="1"/>
</dbReference>
<evidence type="ECO:0000256" key="3">
    <source>
        <dbReference type="ARBA" id="ARBA00023163"/>
    </source>
</evidence>
<dbReference type="SUPFAM" id="SSF48498">
    <property type="entry name" value="Tetracyclin repressor-like, C-terminal domain"/>
    <property type="match status" value="1"/>
</dbReference>
<gene>
    <name evidence="6" type="ORF">FM037_19395</name>
</gene>
<dbReference type="PROSITE" id="PS50977">
    <property type="entry name" value="HTH_TETR_2"/>
    <property type="match status" value="1"/>
</dbReference>
<dbReference type="Gene3D" id="1.10.357.10">
    <property type="entry name" value="Tetracycline Repressor, domain 2"/>
    <property type="match status" value="1"/>
</dbReference>
<dbReference type="InterPro" id="IPR036271">
    <property type="entry name" value="Tet_transcr_reg_TetR-rel_C_sf"/>
</dbReference>
<keyword evidence="7" id="KW-1185">Reference proteome</keyword>
<keyword evidence="3" id="KW-0804">Transcription</keyword>
<dbReference type="PANTHER" id="PTHR47506">
    <property type="entry name" value="TRANSCRIPTIONAL REGULATORY PROTEIN"/>
    <property type="match status" value="1"/>
</dbReference>
<dbReference type="SUPFAM" id="SSF46689">
    <property type="entry name" value="Homeodomain-like"/>
    <property type="match status" value="1"/>
</dbReference>
<dbReference type="Proteomes" id="UP000315947">
    <property type="component" value="Chromosome"/>
</dbReference>
<evidence type="ECO:0000313" key="6">
    <source>
        <dbReference type="EMBL" id="QDO84993.1"/>
    </source>
</evidence>
<accession>A0ABX5X1W2</accession>
<evidence type="ECO:0000256" key="4">
    <source>
        <dbReference type="PROSITE-ProRule" id="PRU00335"/>
    </source>
</evidence>
<dbReference type="RefSeq" id="WP_144047339.1">
    <property type="nucleotide sequence ID" value="NZ_CP041614.1"/>
</dbReference>
<dbReference type="InterPro" id="IPR009057">
    <property type="entry name" value="Homeodomain-like_sf"/>
</dbReference>
<evidence type="ECO:0000256" key="1">
    <source>
        <dbReference type="ARBA" id="ARBA00023015"/>
    </source>
</evidence>
<feature type="domain" description="HTH tetR-type" evidence="5">
    <location>
        <begin position="2"/>
        <end position="62"/>
    </location>
</feature>
<evidence type="ECO:0000256" key="2">
    <source>
        <dbReference type="ARBA" id="ARBA00023125"/>
    </source>
</evidence>
<dbReference type="PANTHER" id="PTHR47506:SF3">
    <property type="entry name" value="HTH-TYPE TRANSCRIPTIONAL REGULATOR LMRA"/>
    <property type="match status" value="1"/>
</dbReference>
<evidence type="ECO:0000313" key="7">
    <source>
        <dbReference type="Proteomes" id="UP000315947"/>
    </source>
</evidence>
<dbReference type="EMBL" id="CP041614">
    <property type="protein sequence ID" value="QDO84993.1"/>
    <property type="molecule type" value="Genomic_DNA"/>
</dbReference>
<keyword evidence="2 4" id="KW-0238">DNA-binding</keyword>
<organism evidence="6 7">
    <name type="scientific">Shewanella psychropiezotolerans</name>
    <dbReference type="NCBI Taxonomy" id="2593655"/>
    <lineage>
        <taxon>Bacteria</taxon>
        <taxon>Pseudomonadati</taxon>
        <taxon>Pseudomonadota</taxon>
        <taxon>Gammaproteobacteria</taxon>
        <taxon>Alteromonadales</taxon>
        <taxon>Shewanellaceae</taxon>
        <taxon>Shewanella</taxon>
    </lineage>
</organism>
<dbReference type="PRINTS" id="PR00455">
    <property type="entry name" value="HTHTETR"/>
</dbReference>
<proteinExistence type="predicted"/>
<reference evidence="6 7" key="1">
    <citation type="submission" date="2019-07" db="EMBL/GenBank/DDBJ databases">
        <title>Shewanella sp. YLB-06 whole genomic sequence.</title>
        <authorList>
            <person name="Yu L."/>
        </authorList>
    </citation>
    <scope>NUCLEOTIDE SEQUENCE [LARGE SCALE GENOMIC DNA]</scope>
    <source>
        <strain evidence="6 7">YLB-06</strain>
    </source>
</reference>
<sequence>MNTTYIDILQYADELIQQNGFNGFSYADLSKKLGIKKASIHHHFPTKADLGIAYCQQKSDALSELQQQLSMKKTARAQLQGYFSVFDDCAELGGMCGIFSMQTDLKLLSAELQKQVNKLVQLELQILSGVLLKGLTTGEFRFNGAPEQQAVIICCAIKGALMLNRNQQGLYKQTCDACLDIIS</sequence>
<name>A0ABX5X1W2_9GAMM</name>
<dbReference type="InterPro" id="IPR001647">
    <property type="entry name" value="HTH_TetR"/>
</dbReference>